<dbReference type="GO" id="GO:0006003">
    <property type="term" value="P:fructose 2,6-bisphosphate metabolic process"/>
    <property type="evidence" value="ECO:0007669"/>
    <property type="project" value="InterPro"/>
</dbReference>
<dbReference type="InterPro" id="IPR003094">
    <property type="entry name" value="6Pfruct_kin"/>
</dbReference>
<accession>A0A1R0H4D2</accession>
<comment type="caution">
    <text evidence="1">The sequence shown here is derived from an EMBL/GenBank/DDBJ whole genome shotgun (WGS) entry which is preliminary data.</text>
</comment>
<dbReference type="GO" id="GO:0005524">
    <property type="term" value="F:ATP binding"/>
    <property type="evidence" value="ECO:0007669"/>
    <property type="project" value="InterPro"/>
</dbReference>
<evidence type="ECO:0000313" key="1">
    <source>
        <dbReference type="EMBL" id="OLY84005.1"/>
    </source>
</evidence>
<evidence type="ECO:0000313" key="2">
    <source>
        <dbReference type="Proteomes" id="UP000187455"/>
    </source>
</evidence>
<dbReference type="Gene3D" id="3.40.50.1240">
    <property type="entry name" value="Phosphoglycerate mutase-like"/>
    <property type="match status" value="1"/>
</dbReference>
<keyword evidence="2" id="KW-1185">Reference proteome</keyword>
<name>A0A1R0H4D2_9FUNG</name>
<dbReference type="PIRSF" id="PIRSF000709">
    <property type="entry name" value="6PFK_2-Ptase"/>
    <property type="match status" value="1"/>
</dbReference>
<gene>
    <name evidence="1" type="ORF">AYI68_g1840</name>
</gene>
<dbReference type="EMBL" id="LSSL01000661">
    <property type="protein sequence ID" value="OLY84005.1"/>
    <property type="molecule type" value="Genomic_DNA"/>
</dbReference>
<proteinExistence type="predicted"/>
<dbReference type="InterPro" id="IPR029033">
    <property type="entry name" value="His_PPase_superfam"/>
</dbReference>
<protein>
    <submittedName>
        <fullName evidence="1">6-phosphofructo-2-kinase/fructose-2, 6-bisphosphatase 3</fullName>
    </submittedName>
</protein>
<dbReference type="OrthoDB" id="267323at2759"/>
<dbReference type="GO" id="GO:0005829">
    <property type="term" value="C:cytosol"/>
    <property type="evidence" value="ECO:0007669"/>
    <property type="project" value="TreeGrafter"/>
</dbReference>
<dbReference type="SUPFAM" id="SSF53254">
    <property type="entry name" value="Phosphoglycerate mutase-like"/>
    <property type="match status" value="1"/>
</dbReference>
<dbReference type="AlphaFoldDB" id="A0A1R0H4D2"/>
<dbReference type="PANTHER" id="PTHR10606">
    <property type="entry name" value="6-PHOSPHOFRUCTO-2-KINASE/FRUCTOSE-2,6-BISPHOSPHATASE"/>
    <property type="match status" value="1"/>
</dbReference>
<dbReference type="Proteomes" id="UP000187455">
    <property type="component" value="Unassembled WGS sequence"/>
</dbReference>
<dbReference type="PANTHER" id="PTHR10606:SF39">
    <property type="entry name" value="6-PHOSPHOFRUCTO-2-KINASE_FRUCTOSE-2,6-BISPHOSPHATASE YLR345W-RELATED"/>
    <property type="match status" value="1"/>
</dbReference>
<keyword evidence="1" id="KW-0808">Transferase</keyword>
<dbReference type="GO" id="GO:0003873">
    <property type="term" value="F:6-phosphofructo-2-kinase activity"/>
    <property type="evidence" value="ECO:0007669"/>
    <property type="project" value="TreeGrafter"/>
</dbReference>
<organism evidence="1 2">
    <name type="scientific">Smittium mucronatum</name>
    <dbReference type="NCBI Taxonomy" id="133383"/>
    <lineage>
        <taxon>Eukaryota</taxon>
        <taxon>Fungi</taxon>
        <taxon>Fungi incertae sedis</taxon>
        <taxon>Zoopagomycota</taxon>
        <taxon>Kickxellomycotina</taxon>
        <taxon>Harpellomycetes</taxon>
        <taxon>Harpellales</taxon>
        <taxon>Legeriomycetaceae</taxon>
        <taxon>Smittium</taxon>
    </lineage>
</organism>
<dbReference type="GO" id="GO:0004331">
    <property type="term" value="F:fructose-2,6-bisphosphate 2-phosphatase activity"/>
    <property type="evidence" value="ECO:0007669"/>
    <property type="project" value="TreeGrafter"/>
</dbReference>
<keyword evidence="1" id="KW-0418">Kinase</keyword>
<sequence>MNIHIQVRRIYLARDFDDLNAKGDGNELLNPNENAKYAKKLRTALMKRLKEIHPEDPADDDVTLRVWTAPNKSCVQAGIAFEEDKNVLVRKRMMLKQRDMGIYNGYKSQEIKESNPEEYEKQILNPYYHRYPMGEVCLLIIFSHYFFPLTTTV</sequence>
<reference evidence="1 2" key="1">
    <citation type="journal article" date="2016" name="Mol. Biol. Evol.">
        <title>Genome-Wide Survey of Gut Fungi (Harpellales) Reveals the First Horizontally Transferred Ubiquitin Gene from a Mosquito Host.</title>
        <authorList>
            <person name="Wang Y."/>
            <person name="White M.M."/>
            <person name="Kvist S."/>
            <person name="Moncalvo J.M."/>
        </authorList>
    </citation>
    <scope>NUCLEOTIDE SEQUENCE [LARGE SCALE GENOMIC DNA]</scope>
    <source>
        <strain evidence="1 2">ALG-7-W6</strain>
    </source>
</reference>
<dbReference type="STRING" id="133383.A0A1R0H4D2"/>